<evidence type="ECO:0000313" key="6">
    <source>
        <dbReference type="Proteomes" id="UP000214610"/>
    </source>
</evidence>
<dbReference type="SUPFAM" id="SSF46548">
    <property type="entry name" value="alpha-helical ferredoxin"/>
    <property type="match status" value="2"/>
</dbReference>
<comment type="caution">
    <text evidence="5">The sequence shown here is derived from an EMBL/GenBank/DDBJ whole genome shotgun (WGS) entry which is preliminary data.</text>
</comment>
<reference evidence="6" key="1">
    <citation type="submission" date="2017-05" db="EMBL/GenBank/DDBJ databases">
        <title>Improved OligoMM genomes.</title>
        <authorList>
            <person name="Garzetti D."/>
        </authorList>
    </citation>
    <scope>NUCLEOTIDE SEQUENCE [LARGE SCALE GENOMIC DNA]</scope>
    <source>
        <strain evidence="6">YL45</strain>
    </source>
</reference>
<accession>A0A227KQ53</accession>
<organism evidence="5 6">
    <name type="scientific">Turicimonas muris</name>
    <dbReference type="NCBI Taxonomy" id="1796652"/>
    <lineage>
        <taxon>Bacteria</taxon>
        <taxon>Pseudomonadati</taxon>
        <taxon>Pseudomonadota</taxon>
        <taxon>Betaproteobacteria</taxon>
        <taxon>Burkholderiales</taxon>
        <taxon>Sutterellaceae</taxon>
        <taxon>Turicimonas</taxon>
    </lineage>
</organism>
<dbReference type="PRINTS" id="PR00469">
    <property type="entry name" value="PNDRDTASEII"/>
</dbReference>
<dbReference type="Pfam" id="PF07992">
    <property type="entry name" value="Pyr_redox_2"/>
    <property type="match status" value="1"/>
</dbReference>
<sequence length="542" mass="59383">MKKPFAITLDVGSSLENRTGSWRTLRPAYVHKLPPCNNQCPAGEDIQGWLFYSESGNYEKAWRHLTKRNPLPACMGRVCYHTCEGACNRGCLDESVGINSVERFLGDHAIENGYAFVKPKKLSGKKVLVVGSGPASLSAAYQLALKGHDVTIKEGSPQAGGMMRYGIPKYRLPRHVLDKEIQRILDLGVKLELNTTVMDVNDEMKNNGYDAVFLGVGANLAKRAYIPGGDAKHMLDAVSVLRSMEGEGEPLLGRKVVVYGGGNTAIDVARSAKRLGAEPLIIYRRTRDKMPAHDFEVEEALQEGVSVKWLSTISEVDSGQEIKIEKMKLDENGHPQPTGEFETVKADAVVLALGQNVDLGLLKSVEGLKIENGSVIVDSNMFTGVKGIYAGGDMVPGERNVTVAIGHGYKAARAIDAFLNGKEVVVPPKHQIVTFDQLNTWYYSDAPKTVRPMLDMVRRQNTFDEVQHGLTEENALFEARRCMSCGNCLQCDNCYGVCPDNAVIKTGDDNVPYIFNYDYCKGCGICSSECPCGAINMEKESI</sequence>
<dbReference type="Gene3D" id="1.10.1060.10">
    <property type="entry name" value="Alpha-helical ferredoxin"/>
    <property type="match status" value="1"/>
</dbReference>
<dbReference type="SUPFAM" id="SSF51971">
    <property type="entry name" value="Nucleotide-binding domain"/>
    <property type="match status" value="1"/>
</dbReference>
<dbReference type="PANTHER" id="PTHR42783">
    <property type="entry name" value="GLUTAMATE SYNTHASE [NADPH] SMALL CHAIN"/>
    <property type="match status" value="1"/>
</dbReference>
<dbReference type="InterPro" id="IPR009051">
    <property type="entry name" value="Helical_ferredxn"/>
</dbReference>
<dbReference type="GO" id="GO:0046872">
    <property type="term" value="F:metal ion binding"/>
    <property type="evidence" value="ECO:0007669"/>
    <property type="project" value="UniProtKB-KW"/>
</dbReference>
<dbReference type="Gene3D" id="3.30.70.20">
    <property type="match status" value="1"/>
</dbReference>
<dbReference type="Proteomes" id="UP000214610">
    <property type="component" value="Unassembled WGS sequence"/>
</dbReference>
<dbReference type="PANTHER" id="PTHR42783:SF3">
    <property type="entry name" value="GLUTAMATE SYNTHASE [NADPH] SMALL CHAIN-RELATED"/>
    <property type="match status" value="1"/>
</dbReference>
<keyword evidence="2" id="KW-0408">Iron</keyword>
<evidence type="ECO:0000256" key="2">
    <source>
        <dbReference type="ARBA" id="ARBA00023004"/>
    </source>
</evidence>
<dbReference type="Gene3D" id="3.50.50.60">
    <property type="entry name" value="FAD/NAD(P)-binding domain"/>
    <property type="match status" value="2"/>
</dbReference>
<evidence type="ECO:0000259" key="4">
    <source>
        <dbReference type="PROSITE" id="PS51379"/>
    </source>
</evidence>
<dbReference type="InterPro" id="IPR028261">
    <property type="entry name" value="DPD_II"/>
</dbReference>
<dbReference type="AlphaFoldDB" id="A0A227KQ53"/>
<keyword evidence="3" id="KW-0411">Iron-sulfur</keyword>
<dbReference type="InterPro" id="IPR036188">
    <property type="entry name" value="FAD/NAD-bd_sf"/>
</dbReference>
<dbReference type="NCBIfam" id="NF009410">
    <property type="entry name" value="PRK12771.1"/>
    <property type="match status" value="1"/>
</dbReference>
<dbReference type="Pfam" id="PF14691">
    <property type="entry name" value="Fer4_20"/>
    <property type="match status" value="1"/>
</dbReference>
<dbReference type="EMBL" id="NHMP01000002">
    <property type="protein sequence ID" value="OXE50374.1"/>
    <property type="molecule type" value="Genomic_DNA"/>
</dbReference>
<feature type="domain" description="4Fe-4S ferredoxin-type" evidence="4">
    <location>
        <begin position="510"/>
        <end position="540"/>
    </location>
</feature>
<dbReference type="GO" id="GO:0051536">
    <property type="term" value="F:iron-sulfur cluster binding"/>
    <property type="evidence" value="ECO:0007669"/>
    <property type="project" value="UniProtKB-KW"/>
</dbReference>
<name>A0A227KQ53_9BURK</name>
<protein>
    <submittedName>
        <fullName evidence="5">Glutamate synthase</fullName>
    </submittedName>
</protein>
<proteinExistence type="predicted"/>
<evidence type="ECO:0000313" key="5">
    <source>
        <dbReference type="EMBL" id="OXE50374.1"/>
    </source>
</evidence>
<dbReference type="InterPro" id="IPR017896">
    <property type="entry name" value="4Fe4S_Fe-S-bd"/>
</dbReference>
<dbReference type="GO" id="GO:0016491">
    <property type="term" value="F:oxidoreductase activity"/>
    <property type="evidence" value="ECO:0007669"/>
    <property type="project" value="InterPro"/>
</dbReference>
<dbReference type="PROSITE" id="PS00198">
    <property type="entry name" value="4FE4S_FER_1"/>
    <property type="match status" value="1"/>
</dbReference>
<dbReference type="InterPro" id="IPR023753">
    <property type="entry name" value="FAD/NAD-binding_dom"/>
</dbReference>
<keyword evidence="6" id="KW-1185">Reference proteome</keyword>
<keyword evidence="1" id="KW-0479">Metal-binding</keyword>
<feature type="domain" description="4Fe-4S ferredoxin-type" evidence="4">
    <location>
        <begin position="479"/>
        <end position="508"/>
    </location>
</feature>
<evidence type="ECO:0000256" key="1">
    <source>
        <dbReference type="ARBA" id="ARBA00022723"/>
    </source>
</evidence>
<dbReference type="InterPro" id="IPR017900">
    <property type="entry name" value="4Fe4S_Fe_S_CS"/>
</dbReference>
<dbReference type="RefSeq" id="WP_066592017.1">
    <property type="nucleotide sequence ID" value="NZ_CAJTBZ010000039.1"/>
</dbReference>
<dbReference type="PROSITE" id="PS51379">
    <property type="entry name" value="4FE4S_FER_2"/>
    <property type="match status" value="2"/>
</dbReference>
<dbReference type="Pfam" id="PF00037">
    <property type="entry name" value="Fer4"/>
    <property type="match status" value="1"/>
</dbReference>
<evidence type="ECO:0000256" key="3">
    <source>
        <dbReference type="ARBA" id="ARBA00023014"/>
    </source>
</evidence>
<dbReference type="GeneID" id="78363662"/>
<dbReference type="PRINTS" id="PR00368">
    <property type="entry name" value="FADPNR"/>
</dbReference>
<gene>
    <name evidence="5" type="ORF">ADH67_05175</name>
</gene>